<evidence type="ECO:0000256" key="1">
    <source>
        <dbReference type="SAM" id="MobiDB-lite"/>
    </source>
</evidence>
<accession>A0AAD4WAA4</accession>
<dbReference type="Proteomes" id="UP001054821">
    <property type="component" value="Chromosome 3"/>
</dbReference>
<sequence length="105" mass="12079">MDRRKEKLRQSPPPPCPPSRTGDKRQSRQKRRWKTQNLKTFLSSQWRRDNESEEASTSEYYSEADVESQGASTSRIPYDDGNTCEDDSESEGNDESNEASTSRTL</sequence>
<reference evidence="2 3" key="1">
    <citation type="journal article" date="2022" name="G3 (Bethesda)">
        <title>Whole-genome sequence and methylome profiling of the almond [Prunus dulcis (Mill.) D.A. Webb] cultivar 'Nonpareil'.</title>
        <authorList>
            <person name="D'Amico-Willman K.M."/>
            <person name="Ouma W.Z."/>
            <person name="Meulia T."/>
            <person name="Sideli G.M."/>
            <person name="Gradziel T.M."/>
            <person name="Fresnedo-Ramirez J."/>
        </authorList>
    </citation>
    <scope>NUCLEOTIDE SEQUENCE [LARGE SCALE GENOMIC DNA]</scope>
    <source>
        <strain evidence="2">Clone GOH B32 T37-40</strain>
    </source>
</reference>
<feature type="compositionally biased region" description="Polar residues" evidence="1">
    <location>
        <begin position="35"/>
        <end position="45"/>
    </location>
</feature>
<dbReference type="EMBL" id="JAJFAZ020000003">
    <property type="protein sequence ID" value="KAI5339753.1"/>
    <property type="molecule type" value="Genomic_DNA"/>
</dbReference>
<feature type="compositionally biased region" description="Acidic residues" evidence="1">
    <location>
        <begin position="82"/>
        <end position="97"/>
    </location>
</feature>
<feature type="compositionally biased region" description="Acidic residues" evidence="1">
    <location>
        <begin position="51"/>
        <end position="66"/>
    </location>
</feature>
<organism evidence="2 3">
    <name type="scientific">Prunus dulcis</name>
    <name type="common">Almond</name>
    <name type="synonym">Amygdalus dulcis</name>
    <dbReference type="NCBI Taxonomy" id="3755"/>
    <lineage>
        <taxon>Eukaryota</taxon>
        <taxon>Viridiplantae</taxon>
        <taxon>Streptophyta</taxon>
        <taxon>Embryophyta</taxon>
        <taxon>Tracheophyta</taxon>
        <taxon>Spermatophyta</taxon>
        <taxon>Magnoliopsida</taxon>
        <taxon>eudicotyledons</taxon>
        <taxon>Gunneridae</taxon>
        <taxon>Pentapetalae</taxon>
        <taxon>rosids</taxon>
        <taxon>fabids</taxon>
        <taxon>Rosales</taxon>
        <taxon>Rosaceae</taxon>
        <taxon>Amygdaloideae</taxon>
        <taxon>Amygdaleae</taxon>
        <taxon>Prunus</taxon>
    </lineage>
</organism>
<dbReference type="AlphaFoldDB" id="A0AAD4WAA4"/>
<gene>
    <name evidence="2" type="ORF">L3X38_019025</name>
</gene>
<protein>
    <submittedName>
        <fullName evidence="2">Uncharacterized protein</fullName>
    </submittedName>
</protein>
<comment type="caution">
    <text evidence="2">The sequence shown here is derived from an EMBL/GenBank/DDBJ whole genome shotgun (WGS) entry which is preliminary data.</text>
</comment>
<name>A0AAD4WAA4_PRUDU</name>
<keyword evidence="3" id="KW-1185">Reference proteome</keyword>
<evidence type="ECO:0000313" key="3">
    <source>
        <dbReference type="Proteomes" id="UP001054821"/>
    </source>
</evidence>
<feature type="region of interest" description="Disordered" evidence="1">
    <location>
        <begin position="1"/>
        <end position="105"/>
    </location>
</feature>
<evidence type="ECO:0000313" key="2">
    <source>
        <dbReference type="EMBL" id="KAI5339753.1"/>
    </source>
</evidence>
<proteinExistence type="predicted"/>